<name>A0ABN9XMZ2_9DINO</name>
<proteinExistence type="predicted"/>
<dbReference type="Proteomes" id="UP001189429">
    <property type="component" value="Unassembled WGS sequence"/>
</dbReference>
<feature type="compositionally biased region" description="Acidic residues" evidence="1">
    <location>
        <begin position="213"/>
        <end position="224"/>
    </location>
</feature>
<sequence length="224" mass="23613">MAACDATAGEVATPPPARLVRSPRRPSTSEGPRREPQHKRRQPEPPLEGLALDEGLALSPLKTARTPLPCPLAVSRRHLAQVELLLAETHARARLRSSSPSKARLLEVKTALLQARLLEAKIGCTKRELHKLRISPATSLAASPAPCLAAGRASSPAPSPTSSPTSTPASCQLVSLVQYADDVICTFAIPAPTPDPSDAESHQPPSVVPGEVEGVDWDPDPSEA</sequence>
<reference evidence="2" key="1">
    <citation type="submission" date="2023-10" db="EMBL/GenBank/DDBJ databases">
        <authorList>
            <person name="Chen Y."/>
            <person name="Shah S."/>
            <person name="Dougan E. K."/>
            <person name="Thang M."/>
            <person name="Chan C."/>
        </authorList>
    </citation>
    <scope>NUCLEOTIDE SEQUENCE [LARGE SCALE GENOMIC DNA]</scope>
</reference>
<feature type="region of interest" description="Disordered" evidence="1">
    <location>
        <begin position="190"/>
        <end position="224"/>
    </location>
</feature>
<protein>
    <submittedName>
        <fullName evidence="2">Uncharacterized protein</fullName>
    </submittedName>
</protein>
<comment type="caution">
    <text evidence="2">The sequence shown here is derived from an EMBL/GenBank/DDBJ whole genome shotgun (WGS) entry which is preliminary data.</text>
</comment>
<evidence type="ECO:0000313" key="2">
    <source>
        <dbReference type="EMBL" id="CAK0901262.1"/>
    </source>
</evidence>
<organism evidence="2 3">
    <name type="scientific">Prorocentrum cordatum</name>
    <dbReference type="NCBI Taxonomy" id="2364126"/>
    <lineage>
        <taxon>Eukaryota</taxon>
        <taxon>Sar</taxon>
        <taxon>Alveolata</taxon>
        <taxon>Dinophyceae</taxon>
        <taxon>Prorocentrales</taxon>
        <taxon>Prorocentraceae</taxon>
        <taxon>Prorocentrum</taxon>
    </lineage>
</organism>
<feature type="region of interest" description="Disordered" evidence="1">
    <location>
        <begin position="148"/>
        <end position="168"/>
    </location>
</feature>
<gene>
    <name evidence="2" type="ORF">PCOR1329_LOCUS78273</name>
</gene>
<feature type="region of interest" description="Disordered" evidence="1">
    <location>
        <begin position="1"/>
        <end position="48"/>
    </location>
</feature>
<accession>A0ABN9XMZ2</accession>
<keyword evidence="3" id="KW-1185">Reference proteome</keyword>
<evidence type="ECO:0000313" key="3">
    <source>
        <dbReference type="Proteomes" id="UP001189429"/>
    </source>
</evidence>
<evidence type="ECO:0000256" key="1">
    <source>
        <dbReference type="SAM" id="MobiDB-lite"/>
    </source>
</evidence>
<dbReference type="EMBL" id="CAUYUJ010020904">
    <property type="protein sequence ID" value="CAK0901262.1"/>
    <property type="molecule type" value="Genomic_DNA"/>
</dbReference>